<keyword evidence="2" id="KW-0472">Membrane</keyword>
<evidence type="ECO:0000313" key="4">
    <source>
        <dbReference type="EMBL" id="CAB9512933.1"/>
    </source>
</evidence>
<feature type="region of interest" description="Disordered" evidence="1">
    <location>
        <begin position="46"/>
        <end position="92"/>
    </location>
</feature>
<dbReference type="EMBL" id="CAICTM010000561">
    <property type="protein sequence ID" value="CAB9512933.1"/>
    <property type="molecule type" value="Genomic_DNA"/>
</dbReference>
<proteinExistence type="predicted"/>
<keyword evidence="2" id="KW-0812">Transmembrane</keyword>
<dbReference type="AlphaFoldDB" id="A0A9N8HFC4"/>
<evidence type="ECO:0000256" key="2">
    <source>
        <dbReference type="SAM" id="Phobius"/>
    </source>
</evidence>
<keyword evidence="2" id="KW-1133">Transmembrane helix</keyword>
<gene>
    <name evidence="4" type="ORF">SEMRO_562_G167040.1</name>
</gene>
<evidence type="ECO:0000256" key="1">
    <source>
        <dbReference type="SAM" id="MobiDB-lite"/>
    </source>
</evidence>
<keyword evidence="3" id="KW-0732">Signal</keyword>
<feature type="signal peptide" evidence="3">
    <location>
        <begin position="1"/>
        <end position="19"/>
    </location>
</feature>
<name>A0A9N8HFC4_9STRA</name>
<organism evidence="4 5">
    <name type="scientific">Seminavis robusta</name>
    <dbReference type="NCBI Taxonomy" id="568900"/>
    <lineage>
        <taxon>Eukaryota</taxon>
        <taxon>Sar</taxon>
        <taxon>Stramenopiles</taxon>
        <taxon>Ochrophyta</taxon>
        <taxon>Bacillariophyta</taxon>
        <taxon>Bacillariophyceae</taxon>
        <taxon>Bacillariophycidae</taxon>
        <taxon>Naviculales</taxon>
        <taxon>Naviculaceae</taxon>
        <taxon>Seminavis</taxon>
    </lineage>
</organism>
<keyword evidence="5" id="KW-1185">Reference proteome</keyword>
<feature type="chain" id="PRO_5040189853" evidence="3">
    <location>
        <begin position="20"/>
        <end position="188"/>
    </location>
</feature>
<comment type="caution">
    <text evidence="4">The sequence shown here is derived from an EMBL/GenBank/DDBJ whole genome shotgun (WGS) entry which is preliminary data.</text>
</comment>
<feature type="transmembrane region" description="Helical" evidence="2">
    <location>
        <begin position="102"/>
        <end position="128"/>
    </location>
</feature>
<protein>
    <submittedName>
        <fullName evidence="4">Uncharacterized protein</fullName>
    </submittedName>
</protein>
<sequence length="188" mass="20378">MKLLVLVTLLLLQCEPIFGNGSFRGGVGLENDPGCRGRFSAPCGDRKTVDISSTPSMTPTTMATTSPTTTPSTETSTVSPTSRTVLPSPQDFDDSREEYRQFLLSAIRVVFVATISIGLLCVCTSWLCKTCCSSKEEEGTSPYPAEIECKPDAWIPQVSAPPQMLPVILEDESLETPPPYNPSYIVHV</sequence>
<reference evidence="4" key="1">
    <citation type="submission" date="2020-06" db="EMBL/GenBank/DDBJ databases">
        <authorList>
            <consortium name="Plant Systems Biology data submission"/>
        </authorList>
    </citation>
    <scope>NUCLEOTIDE SEQUENCE</scope>
    <source>
        <strain evidence="4">D6</strain>
    </source>
</reference>
<feature type="compositionally biased region" description="Low complexity" evidence="1">
    <location>
        <begin position="52"/>
        <end position="89"/>
    </location>
</feature>
<dbReference type="Proteomes" id="UP001153069">
    <property type="component" value="Unassembled WGS sequence"/>
</dbReference>
<evidence type="ECO:0000313" key="5">
    <source>
        <dbReference type="Proteomes" id="UP001153069"/>
    </source>
</evidence>
<accession>A0A9N8HFC4</accession>
<evidence type="ECO:0000256" key="3">
    <source>
        <dbReference type="SAM" id="SignalP"/>
    </source>
</evidence>